<keyword evidence="1" id="KW-0812">Transmembrane</keyword>
<accession>A0A4Q0PFM8</accession>
<feature type="transmembrane region" description="Helical" evidence="1">
    <location>
        <begin position="77"/>
        <end position="94"/>
    </location>
</feature>
<evidence type="ECO:0000313" key="2">
    <source>
        <dbReference type="EMBL" id="RXG25705.1"/>
    </source>
</evidence>
<feature type="transmembrane region" description="Helical" evidence="1">
    <location>
        <begin position="48"/>
        <end position="65"/>
    </location>
</feature>
<organism evidence="2 3">
    <name type="scientific">Leeuwenhoekiella polynyae</name>
    <dbReference type="NCBI Taxonomy" id="1550906"/>
    <lineage>
        <taxon>Bacteria</taxon>
        <taxon>Pseudomonadati</taxon>
        <taxon>Bacteroidota</taxon>
        <taxon>Flavobacteriia</taxon>
        <taxon>Flavobacteriales</taxon>
        <taxon>Flavobacteriaceae</taxon>
        <taxon>Leeuwenhoekiella</taxon>
    </lineage>
</organism>
<reference evidence="2 3" key="1">
    <citation type="submission" date="2018-07" db="EMBL/GenBank/DDBJ databases">
        <title>Leeuwenhoekiella genomics.</title>
        <authorList>
            <person name="Tahon G."/>
            <person name="Willems A."/>
        </authorList>
    </citation>
    <scope>NUCLEOTIDE SEQUENCE [LARGE SCALE GENOMIC DNA]</scope>
    <source>
        <strain evidence="2 3">LMG 29608</strain>
    </source>
</reference>
<sequence>MKPLHPITITAIVITLAAIVAFIVIGASVMRSQKKNANYKRGKTVKEFQFFFAAVGMVIFTFLIHNYDIIYQHDYKIAFTVLAITAIRTAWRYYKDMPVFKAKIISYQEVNTIADDLLQNPNLSEATKNEIKERVKELQ</sequence>
<gene>
    <name evidence="2" type="ORF">DSM02_872</name>
</gene>
<proteinExistence type="predicted"/>
<comment type="caution">
    <text evidence="2">The sequence shown here is derived from an EMBL/GenBank/DDBJ whole genome shotgun (WGS) entry which is preliminary data.</text>
</comment>
<dbReference type="Proteomes" id="UP000289859">
    <property type="component" value="Unassembled WGS sequence"/>
</dbReference>
<protein>
    <submittedName>
        <fullName evidence="2">Uncharacterized protein</fullName>
    </submittedName>
</protein>
<name>A0A4Q0PFM8_9FLAO</name>
<keyword evidence="1" id="KW-1133">Transmembrane helix</keyword>
<feature type="transmembrane region" description="Helical" evidence="1">
    <location>
        <begin position="6"/>
        <end position="27"/>
    </location>
</feature>
<evidence type="ECO:0000256" key="1">
    <source>
        <dbReference type="SAM" id="Phobius"/>
    </source>
</evidence>
<dbReference type="RefSeq" id="WP_128764510.1">
    <property type="nucleotide sequence ID" value="NZ_JBHUOO010000023.1"/>
</dbReference>
<dbReference type="AlphaFoldDB" id="A0A4Q0PFM8"/>
<evidence type="ECO:0000313" key="3">
    <source>
        <dbReference type="Proteomes" id="UP000289859"/>
    </source>
</evidence>
<keyword evidence="3" id="KW-1185">Reference proteome</keyword>
<keyword evidence="1" id="KW-0472">Membrane</keyword>
<dbReference type="EMBL" id="QOVK01000002">
    <property type="protein sequence ID" value="RXG25705.1"/>
    <property type="molecule type" value="Genomic_DNA"/>
</dbReference>